<dbReference type="STRING" id="1802727.A2937_01525"/>
<reference evidence="1 2" key="1">
    <citation type="journal article" date="2016" name="Nat. Commun.">
        <title>Thousands of microbial genomes shed light on interconnected biogeochemical processes in an aquifer system.</title>
        <authorList>
            <person name="Anantharaman K."/>
            <person name="Brown C.T."/>
            <person name="Hug L.A."/>
            <person name="Sharon I."/>
            <person name="Castelle C.J."/>
            <person name="Probst A.J."/>
            <person name="Thomas B.C."/>
            <person name="Singh A."/>
            <person name="Wilkins M.J."/>
            <person name="Karaoz U."/>
            <person name="Brodie E.L."/>
            <person name="Williams K.H."/>
            <person name="Hubbard S.S."/>
            <person name="Banfield J.F."/>
        </authorList>
    </citation>
    <scope>NUCLEOTIDE SEQUENCE [LARGE SCALE GENOMIC DNA]</scope>
</reference>
<evidence type="ECO:0000313" key="2">
    <source>
        <dbReference type="Proteomes" id="UP000177987"/>
    </source>
</evidence>
<comment type="caution">
    <text evidence="1">The sequence shown here is derived from an EMBL/GenBank/DDBJ whole genome shotgun (WGS) entry which is preliminary data.</text>
</comment>
<dbReference type="AlphaFoldDB" id="A0A1G2SJ10"/>
<dbReference type="Proteomes" id="UP000177987">
    <property type="component" value="Unassembled WGS sequence"/>
</dbReference>
<name>A0A1G2SJ10_9BACT</name>
<accession>A0A1G2SJ10</accession>
<sequence length="130" mass="15187">MKAIGSFMRELSASSGKFHPHLHYDESMGCLQVLLRNCDIREVEVSRSFDVLKNNHPQNKKGNIAGFILWGARGMLYDQGYTKSSISLEHLIKRFERHNNLPHNTSVFGRYDEYVLRIARKHQFVWHISE</sequence>
<gene>
    <name evidence="1" type="ORF">A2937_01525</name>
</gene>
<dbReference type="EMBL" id="MHUW01000001">
    <property type="protein sequence ID" value="OHA84401.1"/>
    <property type="molecule type" value="Genomic_DNA"/>
</dbReference>
<organism evidence="1 2">
    <name type="scientific">Candidatus Yonathbacteria bacterium RIFCSPLOWO2_01_FULL_47_33b</name>
    <dbReference type="NCBI Taxonomy" id="1802727"/>
    <lineage>
        <taxon>Bacteria</taxon>
        <taxon>Candidatus Yonathiibacteriota</taxon>
    </lineage>
</organism>
<protein>
    <submittedName>
        <fullName evidence="1">Uncharacterized protein</fullName>
    </submittedName>
</protein>
<proteinExistence type="predicted"/>
<evidence type="ECO:0000313" key="1">
    <source>
        <dbReference type="EMBL" id="OHA84401.1"/>
    </source>
</evidence>